<evidence type="ECO:0000256" key="5">
    <source>
        <dbReference type="PROSITE-ProRule" id="PRU00169"/>
    </source>
</evidence>
<evidence type="ECO:0000256" key="3">
    <source>
        <dbReference type="ARBA" id="ARBA00022553"/>
    </source>
</evidence>
<feature type="domain" description="Response regulatory" evidence="8">
    <location>
        <begin position="715"/>
        <end position="828"/>
    </location>
</feature>
<evidence type="ECO:0000256" key="6">
    <source>
        <dbReference type="SAM" id="Phobius"/>
    </source>
</evidence>
<dbReference type="EC" id="2.7.13.3" evidence="2"/>
<name>A0A1Y6ITX5_9VIBR</name>
<dbReference type="Pfam" id="PF00072">
    <property type="entry name" value="Response_reg"/>
    <property type="match status" value="1"/>
</dbReference>
<feature type="modified residue" description="4-aspartylphosphate" evidence="5">
    <location>
        <position position="764"/>
    </location>
</feature>
<evidence type="ECO:0000256" key="1">
    <source>
        <dbReference type="ARBA" id="ARBA00000085"/>
    </source>
</evidence>
<evidence type="ECO:0000313" key="10">
    <source>
        <dbReference type="Proteomes" id="UP000196125"/>
    </source>
</evidence>
<feature type="transmembrane region" description="Helical" evidence="6">
    <location>
        <begin position="161"/>
        <end position="182"/>
    </location>
</feature>
<dbReference type="EMBL" id="FXXI01000003">
    <property type="protein sequence ID" value="SMS01129.1"/>
    <property type="molecule type" value="Genomic_DNA"/>
</dbReference>
<dbReference type="PANTHER" id="PTHR43547:SF2">
    <property type="entry name" value="HYBRID SIGNAL TRANSDUCTION HISTIDINE KINASE C"/>
    <property type="match status" value="1"/>
</dbReference>
<dbReference type="InterPro" id="IPR004358">
    <property type="entry name" value="Sig_transdc_His_kin-like_C"/>
</dbReference>
<dbReference type="InterPro" id="IPR036097">
    <property type="entry name" value="HisK_dim/P_sf"/>
</dbReference>
<feature type="transmembrane region" description="Helical" evidence="6">
    <location>
        <begin position="255"/>
        <end position="278"/>
    </location>
</feature>
<dbReference type="Pfam" id="PF02518">
    <property type="entry name" value="HATPase_c"/>
    <property type="match status" value="1"/>
</dbReference>
<dbReference type="SMART" id="SM00387">
    <property type="entry name" value="HATPase_c"/>
    <property type="match status" value="1"/>
</dbReference>
<keyword evidence="4" id="KW-0378">Hydrolase</keyword>
<dbReference type="InterPro" id="IPR003594">
    <property type="entry name" value="HATPase_dom"/>
</dbReference>
<dbReference type="InterPro" id="IPR001789">
    <property type="entry name" value="Sig_transdc_resp-reg_receiver"/>
</dbReference>
<evidence type="ECO:0000256" key="2">
    <source>
        <dbReference type="ARBA" id="ARBA00012438"/>
    </source>
</evidence>
<dbReference type="SMART" id="SM00448">
    <property type="entry name" value="REC"/>
    <property type="match status" value="1"/>
</dbReference>
<keyword evidence="3 5" id="KW-0597">Phosphoprotein</keyword>
<keyword evidence="6" id="KW-1133">Transmembrane helix</keyword>
<dbReference type="CDD" id="cd00075">
    <property type="entry name" value="HATPase"/>
    <property type="match status" value="1"/>
</dbReference>
<dbReference type="SUPFAM" id="SSF52172">
    <property type="entry name" value="CheY-like"/>
    <property type="match status" value="1"/>
</dbReference>
<dbReference type="Gene3D" id="3.40.50.2300">
    <property type="match status" value="1"/>
</dbReference>
<dbReference type="InterPro" id="IPR011006">
    <property type="entry name" value="CheY-like_superfamily"/>
</dbReference>
<dbReference type="Gene3D" id="3.30.565.10">
    <property type="entry name" value="Histidine kinase-like ATPase, C-terminal domain"/>
    <property type="match status" value="1"/>
</dbReference>
<organism evidence="9 10">
    <name type="scientific">Vibrio mangrovi</name>
    <dbReference type="NCBI Taxonomy" id="474394"/>
    <lineage>
        <taxon>Bacteria</taxon>
        <taxon>Pseudomonadati</taxon>
        <taxon>Pseudomonadota</taxon>
        <taxon>Gammaproteobacteria</taxon>
        <taxon>Vibrionales</taxon>
        <taxon>Vibrionaceae</taxon>
        <taxon>Vibrio</taxon>
    </lineage>
</organism>
<dbReference type="CDD" id="cd17546">
    <property type="entry name" value="REC_hyHK_CKI1_RcsC-like"/>
    <property type="match status" value="1"/>
</dbReference>
<protein>
    <recommendedName>
        <fullName evidence="2">histidine kinase</fullName>
        <ecNumber evidence="2">2.7.13.3</ecNumber>
    </recommendedName>
</protein>
<feature type="transmembrane region" description="Helical" evidence="6">
    <location>
        <begin position="83"/>
        <end position="105"/>
    </location>
</feature>
<feature type="transmembrane region" description="Helical" evidence="6">
    <location>
        <begin position="117"/>
        <end position="141"/>
    </location>
</feature>
<gene>
    <name evidence="9" type="primary">luxN_3</name>
    <name evidence="9" type="ORF">VIM7927_02406</name>
</gene>
<dbReference type="Gene3D" id="1.10.287.130">
    <property type="match status" value="1"/>
</dbReference>
<dbReference type="AlphaFoldDB" id="A0A1Y6ITX5"/>
<dbReference type="SUPFAM" id="SSF47384">
    <property type="entry name" value="Homodimeric domain of signal transducing histidine kinase"/>
    <property type="match status" value="1"/>
</dbReference>
<keyword evidence="9" id="KW-0418">Kinase</keyword>
<evidence type="ECO:0000259" key="7">
    <source>
        <dbReference type="PROSITE" id="PS50109"/>
    </source>
</evidence>
<dbReference type="InterPro" id="IPR036890">
    <property type="entry name" value="HATPase_C_sf"/>
</dbReference>
<proteinExistence type="predicted"/>
<feature type="transmembrane region" description="Helical" evidence="6">
    <location>
        <begin position="45"/>
        <end position="63"/>
    </location>
</feature>
<dbReference type="PRINTS" id="PR00344">
    <property type="entry name" value="BCTRLSENSOR"/>
</dbReference>
<keyword evidence="6" id="KW-0812">Transmembrane</keyword>
<feature type="domain" description="Histidine kinase" evidence="7">
    <location>
        <begin position="467"/>
        <end position="681"/>
    </location>
</feature>
<feature type="transmembrane region" description="Helical" evidence="6">
    <location>
        <begin position="225"/>
        <end position="243"/>
    </location>
</feature>
<sequence length="847" mass="97010">MDIIYNDLMIYPKAFGLLLVSIVVIGWVFYFVYKLKSKNVKLVNSYYRFYIVYSVFVFLWILSNLYFHTELLTFYSEAVAKDVAILANVFALFAVVFACLFSCELKQGYFHIKVPSYIYVVIALLSSCGLILNVIPNLTILEVKVFSVSNFVINFGEYTSLFFLFAFLIIVITFINIISLRLNVRSQLGKTKAYYMIFGIVIFMLSNIVIHGVVALFFSNFSFTWAPPILSVSEMIFTGYALMTSRFYSVRYMMHLMTTIVTTSIIYIVPLIAVNIFIGPSYSFIYSYIPIVGLTWRWVFLFVKKWVTRVIYHADVHPIERLNSYIDDFKRDPLDAIHKISRMLDVPDDQMKIIKNDAELEFYRHYFSQSSDVLILDEVQEKLEFAKRGLKTLSELHERMNQSDAALIIPIFDSHNAISHLFVSTHKSSGRLFSNEEVKTLQRIIHEAQFYINSHVKVQKYSALAYSIAHEVRNPLSQVQSHLDLLKLYVLQNMDTQTILHGFDKASDAIQRGNQLIDIILREIGDSSLQASVSTLHTDQLIRQSVEQFGFDDESYRQRIHIAADDGFPLKVNETLFNFVIFNLLRNALYYFSSYAESQVEIRTESGQKSNCIIFRDTGPGIPDDVRTRIFEEFYSYDKPNGSGLGLSYCQRVMRAFGGSIQCNSEYGKFTEFRLHFPKVSPTASELSVLTDQITVSEPEMAPEAEMQPVSPDHLILVVDDMISQRVLLVTYLKQLGYRVIEAGNGREALVLFQSHPVELVIMDVQMPVMNGFDATREMKALRASVPVIAFSGESGKRETALIKEIMDDQLSKPFHRSELQSVLAHWLSPGSRSLNTNEPLIAEEAI</sequence>
<dbReference type="InterPro" id="IPR005467">
    <property type="entry name" value="His_kinase_dom"/>
</dbReference>
<dbReference type="GO" id="GO:0016787">
    <property type="term" value="F:hydrolase activity"/>
    <property type="evidence" value="ECO:0007669"/>
    <property type="project" value="UniProtKB-KW"/>
</dbReference>
<keyword evidence="9" id="KW-0808">Transferase</keyword>
<feature type="transmembrane region" description="Helical" evidence="6">
    <location>
        <begin position="14"/>
        <end position="33"/>
    </location>
</feature>
<feature type="transmembrane region" description="Helical" evidence="6">
    <location>
        <begin position="194"/>
        <end position="219"/>
    </location>
</feature>
<evidence type="ECO:0000259" key="8">
    <source>
        <dbReference type="PROSITE" id="PS50110"/>
    </source>
</evidence>
<dbReference type="CDD" id="cd00082">
    <property type="entry name" value="HisKA"/>
    <property type="match status" value="1"/>
</dbReference>
<dbReference type="PROSITE" id="PS50110">
    <property type="entry name" value="RESPONSE_REGULATORY"/>
    <property type="match status" value="1"/>
</dbReference>
<dbReference type="Proteomes" id="UP000196125">
    <property type="component" value="Unassembled WGS sequence"/>
</dbReference>
<accession>A0A1Y6ITX5</accession>
<evidence type="ECO:0000313" key="9">
    <source>
        <dbReference type="EMBL" id="SMS01129.1"/>
    </source>
</evidence>
<dbReference type="PROSITE" id="PS50109">
    <property type="entry name" value="HIS_KIN"/>
    <property type="match status" value="1"/>
</dbReference>
<reference evidence="9 10" key="1">
    <citation type="submission" date="2017-05" db="EMBL/GenBank/DDBJ databases">
        <authorList>
            <person name="Song R."/>
            <person name="Chenine A.L."/>
            <person name="Ruprecht R.M."/>
        </authorList>
    </citation>
    <scope>NUCLEOTIDE SEQUENCE [LARGE SCALE GENOMIC DNA]</scope>
    <source>
        <strain evidence="9 10">CECT 7927</strain>
    </source>
</reference>
<dbReference type="PANTHER" id="PTHR43547">
    <property type="entry name" value="TWO-COMPONENT HISTIDINE KINASE"/>
    <property type="match status" value="1"/>
</dbReference>
<keyword evidence="6" id="KW-0472">Membrane</keyword>
<dbReference type="SUPFAM" id="SSF55874">
    <property type="entry name" value="ATPase domain of HSP90 chaperone/DNA topoisomerase II/histidine kinase"/>
    <property type="match status" value="1"/>
</dbReference>
<evidence type="ECO:0000256" key="4">
    <source>
        <dbReference type="ARBA" id="ARBA00022801"/>
    </source>
</evidence>
<comment type="catalytic activity">
    <reaction evidence="1">
        <text>ATP + protein L-histidine = ADP + protein N-phospho-L-histidine.</text>
        <dbReference type="EC" id="2.7.13.3"/>
    </reaction>
</comment>
<dbReference type="InterPro" id="IPR003661">
    <property type="entry name" value="HisK_dim/P_dom"/>
</dbReference>
<dbReference type="GO" id="GO:0000155">
    <property type="term" value="F:phosphorelay sensor kinase activity"/>
    <property type="evidence" value="ECO:0007669"/>
    <property type="project" value="InterPro"/>
</dbReference>